<keyword evidence="8" id="KW-1185">Reference proteome</keyword>
<dbReference type="Proteomes" id="UP000664761">
    <property type="component" value="Unassembled WGS sequence"/>
</dbReference>
<keyword evidence="3 6" id="KW-0812">Transmembrane</keyword>
<keyword evidence="5 6" id="KW-0472">Membrane</keyword>
<accession>A0ABS3F5K0</accession>
<dbReference type="InterPro" id="IPR043428">
    <property type="entry name" value="LivM-like"/>
</dbReference>
<feature type="transmembrane region" description="Helical" evidence="6">
    <location>
        <begin position="284"/>
        <end position="303"/>
    </location>
</feature>
<protein>
    <submittedName>
        <fullName evidence="7">Branched-chain amino acid ABC transporter permease</fullName>
    </submittedName>
</protein>
<evidence type="ECO:0000313" key="8">
    <source>
        <dbReference type="Proteomes" id="UP000664761"/>
    </source>
</evidence>
<reference evidence="7 8" key="1">
    <citation type="submission" date="2021-03" db="EMBL/GenBank/DDBJ databases">
        <title>Sneathiella sp. CAU 1612 isolated from Kang Won-do.</title>
        <authorList>
            <person name="Kim W."/>
        </authorList>
    </citation>
    <scope>NUCLEOTIDE SEQUENCE [LARGE SCALE GENOMIC DNA]</scope>
    <source>
        <strain evidence="7 8">CAU 1612</strain>
    </source>
</reference>
<dbReference type="EMBL" id="JAFLNC010000002">
    <property type="protein sequence ID" value="MBO0333730.1"/>
    <property type="molecule type" value="Genomic_DNA"/>
</dbReference>
<evidence type="ECO:0000256" key="6">
    <source>
        <dbReference type="SAM" id="Phobius"/>
    </source>
</evidence>
<name>A0ABS3F5K0_9PROT</name>
<sequence length="329" mass="35216">MRNSLIALLVFAALAASPLVIGGYWTGQLTAYLVYGLLAMSLSLVWGYGGILCFGQAMFFGIGGYIMAVLTKGMILPELTSSYLGLLAAMAGSALFALALGYFLFAGRGISGAYLAIITLAMALVLERLMNNWYALGGYNGLLNVPPIKLTFFGASYEFWDRLPTFYAVLCVVTLVYFLVTWLLGSAYGLKLTASRTHPDRLASLGYNVLTIRLSVFALSAAIAGLAGAIFVTLDGFASPTLIGFTLSTEALIWVAIGGKEMLLAAFLGAILTRTAESWLSEIFGDYWILILGIAFMISVVLLPKGLLATPLEKVTKAKGGTSRKRRTK</sequence>
<evidence type="ECO:0000256" key="3">
    <source>
        <dbReference type="ARBA" id="ARBA00022692"/>
    </source>
</evidence>
<dbReference type="Pfam" id="PF02653">
    <property type="entry name" value="BPD_transp_2"/>
    <property type="match status" value="1"/>
</dbReference>
<comment type="subcellular location">
    <subcellularLocation>
        <location evidence="1">Cell membrane</location>
        <topology evidence="1">Multi-pass membrane protein</topology>
    </subcellularLocation>
</comment>
<gene>
    <name evidence="7" type="ORF">J0X12_08900</name>
</gene>
<feature type="transmembrane region" description="Helical" evidence="6">
    <location>
        <begin position="251"/>
        <end position="272"/>
    </location>
</feature>
<feature type="transmembrane region" description="Helical" evidence="6">
    <location>
        <begin position="46"/>
        <end position="71"/>
    </location>
</feature>
<keyword evidence="4 6" id="KW-1133">Transmembrane helix</keyword>
<evidence type="ECO:0000256" key="5">
    <source>
        <dbReference type="ARBA" id="ARBA00023136"/>
    </source>
</evidence>
<keyword evidence="2" id="KW-1003">Cell membrane</keyword>
<dbReference type="RefSeq" id="WP_207044440.1">
    <property type="nucleotide sequence ID" value="NZ_JAFLNC010000002.1"/>
</dbReference>
<dbReference type="InterPro" id="IPR001851">
    <property type="entry name" value="ABC_transp_permease"/>
</dbReference>
<evidence type="ECO:0000256" key="2">
    <source>
        <dbReference type="ARBA" id="ARBA00022475"/>
    </source>
</evidence>
<organism evidence="7 8">
    <name type="scientific">Sneathiella sedimenti</name>
    <dbReference type="NCBI Taxonomy" id="2816034"/>
    <lineage>
        <taxon>Bacteria</taxon>
        <taxon>Pseudomonadati</taxon>
        <taxon>Pseudomonadota</taxon>
        <taxon>Alphaproteobacteria</taxon>
        <taxon>Sneathiellales</taxon>
        <taxon>Sneathiellaceae</taxon>
        <taxon>Sneathiella</taxon>
    </lineage>
</organism>
<feature type="transmembrane region" description="Helical" evidence="6">
    <location>
        <begin position="83"/>
        <end position="105"/>
    </location>
</feature>
<dbReference type="PANTHER" id="PTHR30482">
    <property type="entry name" value="HIGH-AFFINITY BRANCHED-CHAIN AMINO ACID TRANSPORT SYSTEM PERMEASE"/>
    <property type="match status" value="1"/>
</dbReference>
<feature type="transmembrane region" description="Helical" evidence="6">
    <location>
        <begin position="210"/>
        <end position="231"/>
    </location>
</feature>
<proteinExistence type="predicted"/>
<feature type="transmembrane region" description="Helical" evidence="6">
    <location>
        <begin position="141"/>
        <end position="160"/>
    </location>
</feature>
<evidence type="ECO:0000313" key="7">
    <source>
        <dbReference type="EMBL" id="MBO0333730.1"/>
    </source>
</evidence>
<comment type="caution">
    <text evidence="7">The sequence shown here is derived from an EMBL/GenBank/DDBJ whole genome shotgun (WGS) entry which is preliminary data.</text>
</comment>
<evidence type="ECO:0000256" key="1">
    <source>
        <dbReference type="ARBA" id="ARBA00004651"/>
    </source>
</evidence>
<dbReference type="PANTHER" id="PTHR30482:SF17">
    <property type="entry name" value="ABC TRANSPORTER ATP-BINDING PROTEIN"/>
    <property type="match status" value="1"/>
</dbReference>
<feature type="transmembrane region" description="Helical" evidence="6">
    <location>
        <begin position="166"/>
        <end position="190"/>
    </location>
</feature>
<dbReference type="CDD" id="cd06581">
    <property type="entry name" value="TM_PBP1_LivM_like"/>
    <property type="match status" value="1"/>
</dbReference>
<feature type="transmembrane region" description="Helical" evidence="6">
    <location>
        <begin position="111"/>
        <end position="129"/>
    </location>
</feature>
<evidence type="ECO:0000256" key="4">
    <source>
        <dbReference type="ARBA" id="ARBA00022989"/>
    </source>
</evidence>